<evidence type="ECO:0000256" key="1">
    <source>
        <dbReference type="ARBA" id="ARBA00001113"/>
    </source>
</evidence>
<dbReference type="AlphaFoldDB" id="A0A6N8I3T2"/>
<dbReference type="InterPro" id="IPR012737">
    <property type="entry name" value="DhaK_L_YcgS"/>
</dbReference>
<comment type="catalytic activity">
    <reaction evidence="1">
        <text>dihydroxyacetone + phosphoenolpyruvate = dihydroxyacetone phosphate + pyruvate</text>
        <dbReference type="Rhea" id="RHEA:18381"/>
        <dbReference type="ChEBI" id="CHEBI:15361"/>
        <dbReference type="ChEBI" id="CHEBI:16016"/>
        <dbReference type="ChEBI" id="CHEBI:57642"/>
        <dbReference type="ChEBI" id="CHEBI:58702"/>
        <dbReference type="EC" id="2.7.1.121"/>
    </reaction>
</comment>
<evidence type="ECO:0000256" key="5">
    <source>
        <dbReference type="ARBA" id="ARBA00022777"/>
    </source>
</evidence>
<dbReference type="PANTHER" id="PTHR28629">
    <property type="entry name" value="TRIOKINASE/FMN CYCLASE"/>
    <property type="match status" value="1"/>
</dbReference>
<evidence type="ECO:0000256" key="2">
    <source>
        <dbReference type="ARBA" id="ARBA00004745"/>
    </source>
</evidence>
<comment type="caution">
    <text evidence="10">The sequence shown here is derived from an EMBL/GenBank/DDBJ whole genome shotgun (WGS) entry which is preliminary data.</text>
</comment>
<dbReference type="PROSITE" id="PS51480">
    <property type="entry name" value="DHAL"/>
    <property type="match status" value="1"/>
</dbReference>
<evidence type="ECO:0000313" key="11">
    <source>
        <dbReference type="Proteomes" id="UP000469440"/>
    </source>
</evidence>
<gene>
    <name evidence="10" type="primary">dhaL_1</name>
    <name evidence="10" type="ORF">CAFE_35520</name>
</gene>
<dbReference type="NCBIfam" id="TIGR02365">
    <property type="entry name" value="dha_L_ycgS"/>
    <property type="match status" value="1"/>
</dbReference>
<dbReference type="PANTHER" id="PTHR28629:SF4">
    <property type="entry name" value="TRIOKINASE_FMN CYCLASE"/>
    <property type="match status" value="1"/>
</dbReference>
<comment type="pathway">
    <text evidence="2">Polyol metabolism; glycerol degradation.</text>
</comment>
<protein>
    <recommendedName>
        <fullName evidence="3">phosphoenolpyruvate--glycerone phosphotransferase</fullName>
        <ecNumber evidence="3">2.7.1.121</ecNumber>
    </recommendedName>
</protein>
<organism evidence="10 11">
    <name type="scientific">Caproicibacter fermentans</name>
    <dbReference type="NCBI Taxonomy" id="2576756"/>
    <lineage>
        <taxon>Bacteria</taxon>
        <taxon>Bacillati</taxon>
        <taxon>Bacillota</taxon>
        <taxon>Clostridia</taxon>
        <taxon>Eubacteriales</taxon>
        <taxon>Acutalibacteraceae</taxon>
        <taxon>Caproicibacter</taxon>
    </lineage>
</organism>
<name>A0A6N8I3T2_9FIRM</name>
<dbReference type="GO" id="GO:0004371">
    <property type="term" value="F:glycerone kinase activity"/>
    <property type="evidence" value="ECO:0007669"/>
    <property type="project" value="InterPro"/>
</dbReference>
<evidence type="ECO:0000259" key="9">
    <source>
        <dbReference type="PROSITE" id="PS51480"/>
    </source>
</evidence>
<dbReference type="Proteomes" id="UP000469440">
    <property type="component" value="Unassembled WGS sequence"/>
</dbReference>
<dbReference type="InterPro" id="IPR004007">
    <property type="entry name" value="DhaL_dom"/>
</dbReference>
<evidence type="ECO:0000256" key="6">
    <source>
        <dbReference type="ARBA" id="ARBA00022798"/>
    </source>
</evidence>
<evidence type="ECO:0000256" key="8">
    <source>
        <dbReference type="ARBA" id="ARBA00055771"/>
    </source>
</evidence>
<dbReference type="SUPFAM" id="SSF101473">
    <property type="entry name" value="DhaL-like"/>
    <property type="match status" value="1"/>
</dbReference>
<dbReference type="EC" id="2.7.1.121" evidence="3"/>
<keyword evidence="6" id="KW-0319">Glycerol metabolism</keyword>
<keyword evidence="4 10" id="KW-0808">Transferase</keyword>
<dbReference type="SMART" id="SM01120">
    <property type="entry name" value="Dak2"/>
    <property type="match status" value="1"/>
</dbReference>
<feature type="domain" description="DhaL" evidence="9">
    <location>
        <begin position="4"/>
        <end position="204"/>
    </location>
</feature>
<proteinExistence type="predicted"/>
<dbReference type="Pfam" id="PF02734">
    <property type="entry name" value="Dak2"/>
    <property type="match status" value="1"/>
</dbReference>
<accession>A0A6N8I3T2</accession>
<keyword evidence="11" id="KW-1185">Reference proteome</keyword>
<dbReference type="Gene3D" id="1.25.40.340">
    <property type="match status" value="1"/>
</dbReference>
<dbReference type="InterPro" id="IPR050861">
    <property type="entry name" value="Dihydroxyacetone_Kinase"/>
</dbReference>
<dbReference type="RefSeq" id="WP_228725080.1">
    <property type="nucleotide sequence ID" value="NZ_CP060286.1"/>
</dbReference>
<evidence type="ECO:0000313" key="10">
    <source>
        <dbReference type="EMBL" id="MVB12806.1"/>
    </source>
</evidence>
<dbReference type="FunFam" id="1.25.40.340:FF:000002">
    <property type="entry name" value="Dihydroxyacetone kinase, L subunit"/>
    <property type="match status" value="1"/>
</dbReference>
<keyword evidence="5 10" id="KW-0418">Kinase</keyword>
<dbReference type="GO" id="GO:0005829">
    <property type="term" value="C:cytosol"/>
    <property type="evidence" value="ECO:0007669"/>
    <property type="project" value="TreeGrafter"/>
</dbReference>
<dbReference type="EMBL" id="VWXL01000104">
    <property type="protein sequence ID" value="MVB12806.1"/>
    <property type="molecule type" value="Genomic_DNA"/>
</dbReference>
<evidence type="ECO:0000256" key="4">
    <source>
        <dbReference type="ARBA" id="ARBA00022679"/>
    </source>
</evidence>
<evidence type="ECO:0000256" key="3">
    <source>
        <dbReference type="ARBA" id="ARBA00012095"/>
    </source>
</evidence>
<dbReference type="GO" id="GO:0047324">
    <property type="term" value="F:phosphoenolpyruvate-glycerone phosphotransferase activity"/>
    <property type="evidence" value="ECO:0007669"/>
    <property type="project" value="UniProtKB-EC"/>
</dbReference>
<comment type="subunit">
    <text evidence="7">Homodimer. The dihydroxyacetone kinase complex is composed of a homodimer of DhaM, a homodimer of DhaK and the subunit DhaL.</text>
</comment>
<reference evidence="10 11" key="1">
    <citation type="submission" date="2019-09" db="EMBL/GenBank/DDBJ databases">
        <title>Genome sequence of Clostridium sp. EA1.</title>
        <authorList>
            <person name="Poehlein A."/>
            <person name="Bengelsdorf F.R."/>
            <person name="Daniel R."/>
        </authorList>
    </citation>
    <scope>NUCLEOTIDE SEQUENCE [LARGE SCALE GENOMIC DNA]</scope>
    <source>
        <strain evidence="10 11">EA1</strain>
    </source>
</reference>
<dbReference type="GO" id="GO:0019563">
    <property type="term" value="P:glycerol catabolic process"/>
    <property type="evidence" value="ECO:0007669"/>
    <property type="project" value="TreeGrafter"/>
</dbReference>
<sequence>MMKGSLKSAMEEIASAIKANKDYLTDLDREIGDADHGINMARGFDAVMAKLNSAEPADLSSGLRQVALTLISTVGGASGPLYGTAFLRAGKTVRQGDMLNPKLALSMFRAAVDGVEERGKAEEGDKTMVDALEPAYRAFEDTLKSGGDFPECLEAARDAAKKGVEYTKTIPAKKGRASYLGERSIGHQDPGATSVWIILNALLQYAQKIHKEQ</sequence>
<dbReference type="InterPro" id="IPR036117">
    <property type="entry name" value="DhaL_dom_sf"/>
</dbReference>
<comment type="function">
    <text evidence="8">ADP-binding subunit of the dihydroxyacetone kinase, which is responsible for the phosphoenolpyruvate (PEP)-dependent phosphorylation of dihydroxyacetone. DhaL-ADP is converted to DhaL-ATP via a phosphoryl group transfer from DhaM and transmits it to dihydroxyacetone binds to DhaK.</text>
</comment>
<evidence type="ECO:0000256" key="7">
    <source>
        <dbReference type="ARBA" id="ARBA00046577"/>
    </source>
</evidence>